<dbReference type="Pfam" id="PF15562">
    <property type="entry name" value="Imm17"/>
    <property type="match status" value="1"/>
</dbReference>
<keyword evidence="1" id="KW-0472">Membrane</keyword>
<reference evidence="2 3" key="1">
    <citation type="submission" date="2018-02" db="EMBL/GenBank/DDBJ databases">
        <title>Comparative genomes isolates from brazilian mangrove.</title>
        <authorList>
            <person name="Araujo J.E."/>
            <person name="Taketani R.G."/>
            <person name="Silva M.C.P."/>
            <person name="Loureco M.V."/>
            <person name="Andreote F.D."/>
        </authorList>
    </citation>
    <scope>NUCLEOTIDE SEQUENCE [LARGE SCALE GENOMIC DNA]</scope>
    <source>
        <strain evidence="2 3">Hex-1 MGV</strain>
    </source>
</reference>
<accession>A0A2S8FKG5</accession>
<dbReference type="RefSeq" id="WP_105331658.1">
    <property type="nucleotide sequence ID" value="NZ_PUHY01000012.1"/>
</dbReference>
<name>A0A2S8FKG5_9BACT</name>
<dbReference type="InterPro" id="IPR029087">
    <property type="entry name" value="Imm17"/>
</dbReference>
<dbReference type="OrthoDB" id="1100394at2"/>
<evidence type="ECO:0000256" key="1">
    <source>
        <dbReference type="SAM" id="Phobius"/>
    </source>
</evidence>
<evidence type="ECO:0000313" key="2">
    <source>
        <dbReference type="EMBL" id="PQO32647.1"/>
    </source>
</evidence>
<evidence type="ECO:0000313" key="3">
    <source>
        <dbReference type="Proteomes" id="UP000238322"/>
    </source>
</evidence>
<dbReference type="AlphaFoldDB" id="A0A2S8FKG5"/>
<proteinExistence type="predicted"/>
<protein>
    <submittedName>
        <fullName evidence="2">Uncharacterized protein</fullName>
    </submittedName>
</protein>
<sequence>MNYWGLLGLPIGLFFVCAGCLDWEWFFSRGRQKLAVQFFGRQNARMLYAFLGVMVIVFGVLALLNLPPFQPK</sequence>
<dbReference type="EMBL" id="PUHY01000012">
    <property type="protein sequence ID" value="PQO32647.1"/>
    <property type="molecule type" value="Genomic_DNA"/>
</dbReference>
<comment type="caution">
    <text evidence="2">The sequence shown here is derived from an EMBL/GenBank/DDBJ whole genome shotgun (WGS) entry which is preliminary data.</text>
</comment>
<feature type="transmembrane region" description="Helical" evidence="1">
    <location>
        <begin position="47"/>
        <end position="66"/>
    </location>
</feature>
<organism evidence="2 3">
    <name type="scientific">Blastopirellula marina</name>
    <dbReference type="NCBI Taxonomy" id="124"/>
    <lineage>
        <taxon>Bacteria</taxon>
        <taxon>Pseudomonadati</taxon>
        <taxon>Planctomycetota</taxon>
        <taxon>Planctomycetia</taxon>
        <taxon>Pirellulales</taxon>
        <taxon>Pirellulaceae</taxon>
        <taxon>Blastopirellula</taxon>
    </lineage>
</organism>
<dbReference type="Proteomes" id="UP000238322">
    <property type="component" value="Unassembled WGS sequence"/>
</dbReference>
<keyword evidence="1" id="KW-0812">Transmembrane</keyword>
<gene>
    <name evidence="2" type="ORF">C5Y83_20810</name>
</gene>
<keyword evidence="1" id="KW-1133">Transmembrane helix</keyword>
<feature type="transmembrane region" description="Helical" evidence="1">
    <location>
        <begin position="6"/>
        <end position="26"/>
    </location>
</feature>